<dbReference type="RefSeq" id="WP_332864694.1">
    <property type="nucleotide sequence ID" value="NZ_JBAFSM010000013.1"/>
</dbReference>
<dbReference type="AlphaFoldDB" id="A0AAW9QJS0"/>
<dbReference type="InterPro" id="IPR007527">
    <property type="entry name" value="Znf_SWIM"/>
</dbReference>
<keyword evidence="1" id="KW-0862">Zinc</keyword>
<comment type="caution">
    <text evidence="3">The sequence shown here is derived from an EMBL/GenBank/DDBJ whole genome shotgun (WGS) entry which is preliminary data.</text>
</comment>
<dbReference type="GO" id="GO:0008270">
    <property type="term" value="F:zinc ion binding"/>
    <property type="evidence" value="ECO:0007669"/>
    <property type="project" value="UniProtKB-KW"/>
</dbReference>
<keyword evidence="1" id="KW-0479">Metal-binding</keyword>
<gene>
    <name evidence="3" type="ORF">V0288_08775</name>
</gene>
<keyword evidence="1" id="KW-0863">Zinc-finger</keyword>
<feature type="domain" description="SWIM-type" evidence="2">
    <location>
        <begin position="54"/>
        <end position="91"/>
    </location>
</feature>
<dbReference type="EMBL" id="JBAFSM010000013">
    <property type="protein sequence ID" value="MEG3437210.1"/>
    <property type="molecule type" value="Genomic_DNA"/>
</dbReference>
<dbReference type="PROSITE" id="PS50966">
    <property type="entry name" value="ZF_SWIM"/>
    <property type="match status" value="1"/>
</dbReference>
<protein>
    <submittedName>
        <fullName evidence="3">SWIM zinc finger family protein</fullName>
    </submittedName>
</protein>
<dbReference type="Pfam" id="PF04434">
    <property type="entry name" value="SWIM"/>
    <property type="match status" value="1"/>
</dbReference>
<evidence type="ECO:0000313" key="3">
    <source>
        <dbReference type="EMBL" id="MEG3437210.1"/>
    </source>
</evidence>
<sequence>MTIPPIDENAIRGNATDSSWQRGQEYYREKAVISLGQRGESLEALVRGSEWKPYRVRIDFSDNEIDLADCNCPYDYGGWCKHIVATLLAASRQPERVQEKASLKELITPLNEEQIRGLIAELVAESPELMDTIERYARRFVTPPAKASPATDATKVTVNPASYRQKVRYLLKDAVRNAESEYWEEDIVPSELFDLIEEALEYLDRGEGHNALAIIEAIVTTCGEEWDEIEEYGGDSGDIGAELDDALTRTILSTELSPEERLKLQEKINEWRDEWRPGFEMSLEALRQGWDHPPLVRILQGEIPPSEAIEGSPPYFAEELTDIRLEILESRDLDTEYLNLAKATGKVISYLTKLIYLDRIPEAMTEADTTITTAEEAYFVAKALRDEGAPENALTLARRGLTLPPETSAGRFRELAVWTSELAESLNEMDTALGARIKAFQRAPSIEDYRKLQNLAGEDWDDLKPDLLDFLRDSDGWRISDEKIKIFLLEELVEDAIATVSRYSGISGTLVHQVLDAAAGVNPDWVIDRARPPAESIIDAKKADRYHEAIGWLKHVREAYYRSGRQAEWQTYRERLLQEHGRKPKFVGLFKPLT</sequence>
<evidence type="ECO:0000313" key="4">
    <source>
        <dbReference type="Proteomes" id="UP001328733"/>
    </source>
</evidence>
<dbReference type="Proteomes" id="UP001328733">
    <property type="component" value="Unassembled WGS sequence"/>
</dbReference>
<evidence type="ECO:0000256" key="1">
    <source>
        <dbReference type="PROSITE-ProRule" id="PRU00325"/>
    </source>
</evidence>
<reference evidence="3 4" key="1">
    <citation type="submission" date="2024-01" db="EMBL/GenBank/DDBJ databases">
        <title>Genomic insights into the taxonomy and metabolism of the cyanobacterium Pannus brasiliensis CCIBt3594.</title>
        <authorList>
            <person name="Machado M."/>
            <person name="Botero N.B."/>
            <person name="Andreote A.P.D."/>
            <person name="Feitosa A.M.T."/>
            <person name="Popin R."/>
            <person name="Sivonen K."/>
            <person name="Fiore M.F."/>
        </authorList>
    </citation>
    <scope>NUCLEOTIDE SEQUENCE [LARGE SCALE GENOMIC DNA]</scope>
    <source>
        <strain evidence="3 4">CCIBt3594</strain>
    </source>
</reference>
<accession>A0AAW9QJS0</accession>
<evidence type="ECO:0000259" key="2">
    <source>
        <dbReference type="PROSITE" id="PS50966"/>
    </source>
</evidence>
<keyword evidence="4" id="KW-1185">Reference proteome</keyword>
<organism evidence="3 4">
    <name type="scientific">Pannus brasiliensis CCIBt3594</name>
    <dbReference type="NCBI Taxonomy" id="1427578"/>
    <lineage>
        <taxon>Bacteria</taxon>
        <taxon>Bacillati</taxon>
        <taxon>Cyanobacteriota</taxon>
        <taxon>Cyanophyceae</taxon>
        <taxon>Oscillatoriophycideae</taxon>
        <taxon>Chroococcales</taxon>
        <taxon>Microcystaceae</taxon>
        <taxon>Pannus</taxon>
    </lineage>
</organism>
<name>A0AAW9QJS0_9CHRO</name>
<proteinExistence type="predicted"/>